<dbReference type="InterPro" id="IPR015262">
    <property type="entry name" value="tRNA_Ile_lys_synt_subst-bd"/>
</dbReference>
<dbReference type="Pfam" id="PF01171">
    <property type="entry name" value="ATP_bind_3"/>
    <property type="match status" value="1"/>
</dbReference>
<dbReference type="SMART" id="SM00977">
    <property type="entry name" value="TilS_C"/>
    <property type="match status" value="1"/>
</dbReference>
<dbReference type="InterPro" id="IPR012795">
    <property type="entry name" value="tRNA_Ile_lys_synt_N"/>
</dbReference>
<dbReference type="PANTHER" id="PTHR43033">
    <property type="entry name" value="TRNA(ILE)-LYSIDINE SYNTHASE-RELATED"/>
    <property type="match status" value="1"/>
</dbReference>
<comment type="caution">
    <text evidence="10">The sequence shown here is derived from an EMBL/GenBank/DDBJ whole genome shotgun (WGS) entry which is preliminary data.</text>
</comment>
<dbReference type="CDD" id="cd01992">
    <property type="entry name" value="TilS_N"/>
    <property type="match status" value="1"/>
</dbReference>
<accession>A0ABS3E9R5</accession>
<dbReference type="Pfam" id="PF09179">
    <property type="entry name" value="TilS"/>
    <property type="match status" value="1"/>
</dbReference>
<dbReference type="NCBIfam" id="TIGR02432">
    <property type="entry name" value="lysidine_TilS_N"/>
    <property type="match status" value="1"/>
</dbReference>
<dbReference type="GO" id="GO:0032267">
    <property type="term" value="F:tRNA(Ile)-lysidine synthase activity"/>
    <property type="evidence" value="ECO:0007669"/>
    <property type="project" value="UniProtKB-EC"/>
</dbReference>
<comment type="function">
    <text evidence="8">Ligates lysine onto the cytidine present at position 34 of the AUA codon-specific tRNA(Ile) that contains the anticodon CAU, in an ATP-dependent manner. Cytidine is converted to lysidine, thus changing the amino acid specificity of the tRNA from methionine to isoleucine.</text>
</comment>
<evidence type="ECO:0000259" key="9">
    <source>
        <dbReference type="SMART" id="SM00977"/>
    </source>
</evidence>
<dbReference type="Gene3D" id="1.20.59.20">
    <property type="match status" value="1"/>
</dbReference>
<evidence type="ECO:0000256" key="1">
    <source>
        <dbReference type="ARBA" id="ARBA00004496"/>
    </source>
</evidence>
<sequence length="407" mass="44925">MGFSGGLDSTVLLHLLAKADVPVTALHINHGLSTRAAAWQASCAALADRLGVAFVARSVDVDRADGGLEQGARHARYRAFEQVMGPGDQILLAHHADDQTETFLLRLLRGAGVLGLGGMPEWRLLGPERDGKSLLRPLLAASRAELETYARAQGLPWIEDESNADLSIDRNYLRSQVLPPLAQRWPVHARVARATENLREAAALLGELAEQDLQACDCRPEAFGQGIDLAAFAKLSGARRKNALREWLRRVGTGMPEAAQLEQALQQVGADDDAAPAVSLGERVLRRYRDRLYLTPQLQPLDAIDGGEIRWDGSSQLVLPGHWVLLPSAQWPVADYRVRFRIGGERAKPRERHHSQTLKKLLQEYGLPPWLRDRVPLIYRAQELVAVGDLFVTADGPAKPPIWRFLD</sequence>
<dbReference type="SUPFAM" id="SSF82829">
    <property type="entry name" value="MesJ substrate recognition domain-like"/>
    <property type="match status" value="1"/>
</dbReference>
<evidence type="ECO:0000256" key="3">
    <source>
        <dbReference type="ARBA" id="ARBA00022598"/>
    </source>
</evidence>
<dbReference type="SUPFAM" id="SSF52402">
    <property type="entry name" value="Adenine nucleotide alpha hydrolases-like"/>
    <property type="match status" value="1"/>
</dbReference>
<evidence type="ECO:0000256" key="7">
    <source>
        <dbReference type="ARBA" id="ARBA00048539"/>
    </source>
</evidence>
<dbReference type="SUPFAM" id="SSF56037">
    <property type="entry name" value="PheT/TilS domain"/>
    <property type="match status" value="1"/>
</dbReference>
<keyword evidence="3 8" id="KW-0436">Ligase</keyword>
<protein>
    <recommendedName>
        <fullName evidence="8">tRNA(Ile)-lysidine synthase</fullName>
        <ecNumber evidence="8">6.3.4.19</ecNumber>
    </recommendedName>
    <alternativeName>
        <fullName evidence="8">tRNA(Ile)-2-lysyl-cytidine synthase</fullName>
    </alternativeName>
    <alternativeName>
        <fullName evidence="8">tRNA(Ile)-lysidine synthetase</fullName>
    </alternativeName>
</protein>
<gene>
    <name evidence="8 10" type="primary">tilS</name>
    <name evidence="10" type="ORF">JF535_14445</name>
</gene>
<dbReference type="EC" id="6.3.4.19" evidence="8"/>
<evidence type="ECO:0000313" key="11">
    <source>
        <dbReference type="Proteomes" id="UP000664293"/>
    </source>
</evidence>
<comment type="similarity">
    <text evidence="8">Belongs to the tRNA(Ile)-lysidine synthase family.</text>
</comment>
<feature type="binding site" evidence="8">
    <location>
        <begin position="4"/>
        <end position="9"/>
    </location>
    <ligand>
        <name>ATP</name>
        <dbReference type="ChEBI" id="CHEBI:30616"/>
    </ligand>
</feature>
<comment type="domain">
    <text evidence="8">The N-terminal region contains the highly conserved SGGXDS motif, predicted to be a P-loop motif involved in ATP binding.</text>
</comment>
<name>A0ABS3E9R5_9GAMM</name>
<reference evidence="10 11" key="1">
    <citation type="submission" date="2020-12" db="EMBL/GenBank/DDBJ databases">
        <title>Oil enriched cultivation method for isolating marine PHA-producing bacteria.</title>
        <authorList>
            <person name="Zheng W."/>
            <person name="Yu S."/>
            <person name="Huang Y."/>
        </authorList>
    </citation>
    <scope>NUCLEOTIDE SEQUENCE [LARGE SCALE GENOMIC DNA]</scope>
    <source>
        <strain evidence="10 11">SN0-2</strain>
    </source>
</reference>
<dbReference type="PANTHER" id="PTHR43033:SF1">
    <property type="entry name" value="TRNA(ILE)-LYSIDINE SYNTHASE-RELATED"/>
    <property type="match status" value="1"/>
</dbReference>
<evidence type="ECO:0000256" key="8">
    <source>
        <dbReference type="HAMAP-Rule" id="MF_01161"/>
    </source>
</evidence>
<dbReference type="InterPro" id="IPR011063">
    <property type="entry name" value="TilS/TtcA_N"/>
</dbReference>
<keyword evidence="4 8" id="KW-0819">tRNA processing</keyword>
<dbReference type="Pfam" id="PF11734">
    <property type="entry name" value="TilS_C"/>
    <property type="match status" value="1"/>
</dbReference>
<comment type="subcellular location">
    <subcellularLocation>
        <location evidence="1 8">Cytoplasm</location>
    </subcellularLocation>
</comment>
<keyword evidence="6 8" id="KW-0067">ATP-binding</keyword>
<keyword evidence="11" id="KW-1185">Reference proteome</keyword>
<evidence type="ECO:0000256" key="4">
    <source>
        <dbReference type="ARBA" id="ARBA00022694"/>
    </source>
</evidence>
<dbReference type="Gene3D" id="3.40.50.620">
    <property type="entry name" value="HUPs"/>
    <property type="match status" value="1"/>
</dbReference>
<dbReference type="NCBIfam" id="TIGR02433">
    <property type="entry name" value="lysidine_TilS_C"/>
    <property type="match status" value="1"/>
</dbReference>
<evidence type="ECO:0000313" key="10">
    <source>
        <dbReference type="EMBL" id="MBN8432049.1"/>
    </source>
</evidence>
<dbReference type="InterPro" id="IPR012094">
    <property type="entry name" value="tRNA_Ile_lys_synt"/>
</dbReference>
<dbReference type="Proteomes" id="UP000664293">
    <property type="component" value="Unassembled WGS sequence"/>
</dbReference>
<keyword evidence="2 8" id="KW-0963">Cytoplasm</keyword>
<organism evidence="10 11">
    <name type="scientific">Microbulbifer salipaludis</name>
    <dbReference type="NCBI Taxonomy" id="187980"/>
    <lineage>
        <taxon>Bacteria</taxon>
        <taxon>Pseudomonadati</taxon>
        <taxon>Pseudomonadota</taxon>
        <taxon>Gammaproteobacteria</taxon>
        <taxon>Cellvibrionales</taxon>
        <taxon>Microbulbiferaceae</taxon>
        <taxon>Microbulbifer</taxon>
    </lineage>
</organism>
<comment type="catalytic activity">
    <reaction evidence="7 8">
        <text>cytidine(34) in tRNA(Ile2) + L-lysine + ATP = lysidine(34) in tRNA(Ile2) + AMP + diphosphate + H(+)</text>
        <dbReference type="Rhea" id="RHEA:43744"/>
        <dbReference type="Rhea" id="RHEA-COMP:10625"/>
        <dbReference type="Rhea" id="RHEA-COMP:10670"/>
        <dbReference type="ChEBI" id="CHEBI:15378"/>
        <dbReference type="ChEBI" id="CHEBI:30616"/>
        <dbReference type="ChEBI" id="CHEBI:32551"/>
        <dbReference type="ChEBI" id="CHEBI:33019"/>
        <dbReference type="ChEBI" id="CHEBI:82748"/>
        <dbReference type="ChEBI" id="CHEBI:83665"/>
        <dbReference type="ChEBI" id="CHEBI:456215"/>
        <dbReference type="EC" id="6.3.4.19"/>
    </reaction>
</comment>
<keyword evidence="5 8" id="KW-0547">Nucleotide-binding</keyword>
<proteinExistence type="inferred from homology"/>
<dbReference type="EMBL" id="JAEKJR010000002">
    <property type="protein sequence ID" value="MBN8432049.1"/>
    <property type="molecule type" value="Genomic_DNA"/>
</dbReference>
<evidence type="ECO:0000256" key="2">
    <source>
        <dbReference type="ARBA" id="ARBA00022490"/>
    </source>
</evidence>
<evidence type="ECO:0000256" key="5">
    <source>
        <dbReference type="ARBA" id="ARBA00022741"/>
    </source>
</evidence>
<dbReference type="InterPro" id="IPR012796">
    <property type="entry name" value="Lysidine-tRNA-synth_C"/>
</dbReference>
<dbReference type="HAMAP" id="MF_01161">
    <property type="entry name" value="tRNA_Ile_lys_synt"/>
    <property type="match status" value="1"/>
</dbReference>
<dbReference type="InterPro" id="IPR014729">
    <property type="entry name" value="Rossmann-like_a/b/a_fold"/>
</dbReference>
<feature type="domain" description="Lysidine-tRNA(Ile) synthetase C-terminal" evidence="9">
    <location>
        <begin position="336"/>
        <end position="403"/>
    </location>
</feature>
<evidence type="ECO:0000256" key="6">
    <source>
        <dbReference type="ARBA" id="ARBA00022840"/>
    </source>
</evidence>